<dbReference type="EMBL" id="CAGS01000269">
    <property type="protein sequence ID" value="CCF84432.1"/>
    <property type="molecule type" value="Genomic_DNA"/>
</dbReference>
<gene>
    <name evidence="2" type="ORF">NITHO_3400016</name>
</gene>
<name>I4EIC0_9BACT</name>
<accession>I4EIC0</accession>
<sequence length="116" mass="12220">MNARPEMNSGDLPAGSIIGVLVAVFDLLLLLADLLPRLAFQFFDVPLGLGGSIPGQLAPGLLGLALDLFGFPFDLLLLSVSHDPSPCSRNQSHSLYPAGERVALGRYPVVVALRGL</sequence>
<reference evidence="2 3" key="1">
    <citation type="journal article" date="2012" name="ISME J.">
        <title>Nitrification expanded: discovery, physiology and genomics of a nitrite-oxidizing bacterium from the phylum Chloroflexi.</title>
        <authorList>
            <person name="Sorokin D.Y."/>
            <person name="Lucker S."/>
            <person name="Vejmelkova D."/>
            <person name="Kostrikina N.A."/>
            <person name="Kleerebezem R."/>
            <person name="Rijpstra W.I."/>
            <person name="Damste J.S."/>
            <person name="Le Paslier D."/>
            <person name="Muyzer G."/>
            <person name="Wagner M."/>
            <person name="van Loosdrecht M.C."/>
            <person name="Daims H."/>
        </authorList>
    </citation>
    <scope>NUCLEOTIDE SEQUENCE [LARGE SCALE GENOMIC DNA]</scope>
    <source>
        <strain evidence="3">none</strain>
    </source>
</reference>
<dbReference type="Proteomes" id="UP000004221">
    <property type="component" value="Unassembled WGS sequence"/>
</dbReference>
<proteinExistence type="predicted"/>
<comment type="caution">
    <text evidence="2">The sequence shown here is derived from an EMBL/GenBank/DDBJ whole genome shotgun (WGS) entry which is preliminary data.</text>
</comment>
<feature type="transmembrane region" description="Helical" evidence="1">
    <location>
        <begin position="12"/>
        <end position="32"/>
    </location>
</feature>
<dbReference type="AlphaFoldDB" id="I4EIC0"/>
<organism evidence="2 3">
    <name type="scientific">Nitrolancea hollandica Lb</name>
    <dbReference type="NCBI Taxonomy" id="1129897"/>
    <lineage>
        <taxon>Bacteria</taxon>
        <taxon>Pseudomonadati</taxon>
        <taxon>Thermomicrobiota</taxon>
        <taxon>Thermomicrobia</taxon>
        <taxon>Sphaerobacterales</taxon>
        <taxon>Sphaerobacterineae</taxon>
        <taxon>Sphaerobacteraceae</taxon>
        <taxon>Nitrolancea</taxon>
    </lineage>
</organism>
<evidence type="ECO:0000256" key="1">
    <source>
        <dbReference type="SAM" id="Phobius"/>
    </source>
</evidence>
<keyword evidence="1" id="KW-0812">Transmembrane</keyword>
<evidence type="ECO:0000313" key="3">
    <source>
        <dbReference type="Proteomes" id="UP000004221"/>
    </source>
</evidence>
<keyword evidence="3" id="KW-1185">Reference proteome</keyword>
<keyword evidence="1" id="KW-0472">Membrane</keyword>
<protein>
    <submittedName>
        <fullName evidence="2">Uncharacterized protein</fullName>
    </submittedName>
</protein>
<keyword evidence="1" id="KW-1133">Transmembrane helix</keyword>
<evidence type="ECO:0000313" key="2">
    <source>
        <dbReference type="EMBL" id="CCF84432.1"/>
    </source>
</evidence>